<reference evidence="3 4" key="1">
    <citation type="submission" date="2024-02" db="UniProtKB">
        <authorList>
            <consortium name="WormBaseParasite"/>
        </authorList>
    </citation>
    <scope>IDENTIFICATION</scope>
</reference>
<feature type="domain" description="JmjC" evidence="1">
    <location>
        <begin position="505"/>
        <end position="673"/>
    </location>
</feature>
<evidence type="ECO:0000313" key="2">
    <source>
        <dbReference type="Proteomes" id="UP000887575"/>
    </source>
</evidence>
<name>A0AAF3E859_9BILA</name>
<dbReference type="InterPro" id="IPR019141">
    <property type="entry name" value="DUF2045"/>
</dbReference>
<proteinExistence type="predicted"/>
<dbReference type="PROSITE" id="PS51184">
    <property type="entry name" value="JMJC"/>
    <property type="match status" value="1"/>
</dbReference>
<evidence type="ECO:0000313" key="4">
    <source>
        <dbReference type="WBParaSite" id="MBELARI_LOCUS5666"/>
    </source>
</evidence>
<evidence type="ECO:0000259" key="1">
    <source>
        <dbReference type="PROSITE" id="PS51184"/>
    </source>
</evidence>
<sequence>MEATASTTTKGRCTCVSELLRRVEHLRKESTTNADDFTMIHNMEIRWAKLFMEFILGSAYCQASTCTALGDDMIWYVPMQKINTSFHLGSAPQLQVFRRQSKKQPAPCDSNVNWEETVCLNLILQQLDFFVTCAVCTKTAPQNLQIIRKNCQKVYPSPSRRRMDSKGEAEEITYPKIYFAIDGFEEVFNDIIVRDGECVCVELVVRDRQRTRESVTFLGSIRYEVLKQVYDAKASSTWGWAQRLVKDDKRRREFVRMRGPRGKGYAEMAVARVPGCGLETPQTERSQIDFPDLSQFESALGKRRLSEQNIAGVGNGPMGGRAAMTPSGVGTLPRGRRWQSEADTAGQYPEVEASSIDDELEEGVLSRLWSVRGFGQAWHWLREKKRAECTPLNAYLTYITLPWASTKVFKLSTFMRGFLFFSLFVFVGGIVSNGGWITEDKDIIGQDGPCNIERHDADELTQEEFIKRYAYSEPVIIYNVDNKKFQEKTKRAVMLDEWGQAEVVLNSANTYSYTRVPSTFASYLEDKLRPQNLETLGNQTLYLFGDIDQTIWKPLLDIYNKPRWILPGHLPALSFGLAGAGTGVPFHFHGPGFAEIIHGSKRWFLHPYEERPDFNPDQTTLQWYLNEYPKLPRDKKPLECLMKPGEVIYFPDKWWHATLNSETSVFISTFLSP</sequence>
<dbReference type="InterPro" id="IPR003347">
    <property type="entry name" value="JmjC_dom"/>
</dbReference>
<dbReference type="PANTHER" id="PTHR21477:SF13">
    <property type="entry name" value="KIAA0930"/>
    <property type="match status" value="1"/>
</dbReference>
<dbReference type="WBParaSite" id="MBELARI_LOCUS10102">
    <property type="protein sequence ID" value="MBELARI_LOCUS10102"/>
    <property type="gene ID" value="MBELARI_LOCUS10102"/>
</dbReference>
<dbReference type="SUPFAM" id="SSF51197">
    <property type="entry name" value="Clavaminate synthase-like"/>
    <property type="match status" value="1"/>
</dbReference>
<dbReference type="Pfam" id="PF09741">
    <property type="entry name" value="DUF2045"/>
    <property type="match status" value="1"/>
</dbReference>
<dbReference type="Gene3D" id="2.60.120.650">
    <property type="entry name" value="Cupin"/>
    <property type="match status" value="1"/>
</dbReference>
<dbReference type="AlphaFoldDB" id="A0AAF3E859"/>
<dbReference type="PANTHER" id="PTHR21477">
    <property type="entry name" value="ZGC:172139"/>
    <property type="match status" value="1"/>
</dbReference>
<evidence type="ECO:0000313" key="3">
    <source>
        <dbReference type="WBParaSite" id="MBELARI_LOCUS10102"/>
    </source>
</evidence>
<dbReference type="WBParaSite" id="MBELARI_LOCUS5666">
    <property type="protein sequence ID" value="MBELARI_LOCUS5666"/>
    <property type="gene ID" value="MBELARI_LOCUS5666"/>
</dbReference>
<dbReference type="Proteomes" id="UP000887575">
    <property type="component" value="Unassembled WGS sequence"/>
</dbReference>
<accession>A0AAF3E859</accession>
<organism evidence="2 3">
    <name type="scientific">Mesorhabditis belari</name>
    <dbReference type="NCBI Taxonomy" id="2138241"/>
    <lineage>
        <taxon>Eukaryota</taxon>
        <taxon>Metazoa</taxon>
        <taxon>Ecdysozoa</taxon>
        <taxon>Nematoda</taxon>
        <taxon>Chromadorea</taxon>
        <taxon>Rhabditida</taxon>
        <taxon>Rhabditina</taxon>
        <taxon>Rhabditomorpha</taxon>
        <taxon>Rhabditoidea</taxon>
        <taxon>Rhabditidae</taxon>
        <taxon>Mesorhabditinae</taxon>
        <taxon>Mesorhabditis</taxon>
    </lineage>
</organism>
<dbReference type="Pfam" id="PF08007">
    <property type="entry name" value="JmjC_2"/>
    <property type="match status" value="1"/>
</dbReference>
<protein>
    <recommendedName>
        <fullName evidence="1">JmjC domain-containing protein</fullName>
    </recommendedName>
</protein>
<keyword evidence="2" id="KW-1185">Reference proteome</keyword>